<dbReference type="AlphaFoldDB" id="X0SUZ9"/>
<reference evidence="2" key="1">
    <citation type="journal article" date="2014" name="Front. Microbiol.">
        <title>High frequency of phylogenetically diverse reductive dehalogenase-homologous genes in deep subseafloor sedimentary metagenomes.</title>
        <authorList>
            <person name="Kawai M."/>
            <person name="Futagami T."/>
            <person name="Toyoda A."/>
            <person name="Takaki Y."/>
            <person name="Nishi S."/>
            <person name="Hori S."/>
            <person name="Arai W."/>
            <person name="Tsubouchi T."/>
            <person name="Morono Y."/>
            <person name="Uchiyama I."/>
            <person name="Ito T."/>
            <person name="Fujiyama A."/>
            <person name="Inagaki F."/>
            <person name="Takami H."/>
        </authorList>
    </citation>
    <scope>NUCLEOTIDE SEQUENCE</scope>
    <source>
        <strain evidence="2">Expedition CK06-06</strain>
    </source>
</reference>
<gene>
    <name evidence="2" type="ORF">S01H1_03739</name>
</gene>
<dbReference type="InterPro" id="IPR023210">
    <property type="entry name" value="NADP_OxRdtase_dom"/>
</dbReference>
<sequence>VSLGGHGSSGLENRVQVLERAAELGMNYFDTNIVEECAEYGQALRGQRKNWHIGFASWPQKITTEYENELSKDRFVREIEGRLKHYQTDVLDIWRPVGATWGEGQKAFATMLMVSRRVLDMVVEVFEKVRKQGKVRWLGISAHNPKVFRRVLGEYPQFSVILFPYLFLTQEFGGEGLLALARKKDVGVIGIKPFGAGTTFGIKPSQIHGKVDQRAHVLIREVLQEPRISAVIPGVNTPEQLDENVKGSYERDRPLDAKEKQALRECTENFHAHLTPDYEWLRHWETV</sequence>
<dbReference type="Pfam" id="PF00248">
    <property type="entry name" value="Aldo_ket_red"/>
    <property type="match status" value="1"/>
</dbReference>
<dbReference type="Gene3D" id="3.20.20.100">
    <property type="entry name" value="NADP-dependent oxidoreductase domain"/>
    <property type="match status" value="1"/>
</dbReference>
<accession>X0SUZ9</accession>
<protein>
    <recommendedName>
        <fullName evidence="1">NADP-dependent oxidoreductase domain-containing protein</fullName>
    </recommendedName>
</protein>
<evidence type="ECO:0000259" key="1">
    <source>
        <dbReference type="Pfam" id="PF00248"/>
    </source>
</evidence>
<dbReference type="PANTHER" id="PTHR43312:SF1">
    <property type="entry name" value="NADP-DEPENDENT OXIDOREDUCTASE DOMAIN-CONTAINING PROTEIN"/>
    <property type="match status" value="1"/>
</dbReference>
<dbReference type="SUPFAM" id="SSF51430">
    <property type="entry name" value="NAD(P)-linked oxidoreductase"/>
    <property type="match status" value="1"/>
</dbReference>
<dbReference type="InterPro" id="IPR053135">
    <property type="entry name" value="AKR2_Oxidoreductase"/>
</dbReference>
<dbReference type="PANTHER" id="PTHR43312">
    <property type="entry name" value="D-THREO-ALDOSE 1-DEHYDROGENASE"/>
    <property type="match status" value="1"/>
</dbReference>
<dbReference type="InterPro" id="IPR036812">
    <property type="entry name" value="NAD(P)_OxRdtase_dom_sf"/>
</dbReference>
<dbReference type="EMBL" id="BARS01002012">
    <property type="protein sequence ID" value="GAF79762.1"/>
    <property type="molecule type" value="Genomic_DNA"/>
</dbReference>
<comment type="caution">
    <text evidence="2">The sequence shown here is derived from an EMBL/GenBank/DDBJ whole genome shotgun (WGS) entry which is preliminary data.</text>
</comment>
<name>X0SUZ9_9ZZZZ</name>
<proteinExistence type="predicted"/>
<organism evidence="2">
    <name type="scientific">marine sediment metagenome</name>
    <dbReference type="NCBI Taxonomy" id="412755"/>
    <lineage>
        <taxon>unclassified sequences</taxon>
        <taxon>metagenomes</taxon>
        <taxon>ecological metagenomes</taxon>
    </lineage>
</organism>
<feature type="non-terminal residue" evidence="2">
    <location>
        <position position="1"/>
    </location>
</feature>
<feature type="domain" description="NADP-dependent oxidoreductase" evidence="1">
    <location>
        <begin position="7"/>
        <end position="200"/>
    </location>
</feature>
<evidence type="ECO:0000313" key="2">
    <source>
        <dbReference type="EMBL" id="GAF79762.1"/>
    </source>
</evidence>